<evidence type="ECO:0000256" key="1">
    <source>
        <dbReference type="ARBA" id="ARBA00022441"/>
    </source>
</evidence>
<evidence type="ECO:0008006" key="6">
    <source>
        <dbReference type="Google" id="ProtNLM"/>
    </source>
</evidence>
<dbReference type="Gene3D" id="2.120.10.80">
    <property type="entry name" value="Kelch-type beta propeller"/>
    <property type="match status" value="1"/>
</dbReference>
<protein>
    <recommendedName>
        <fullName evidence="6">Kelch domain containing 1</fullName>
    </recommendedName>
</protein>
<organism evidence="4 5">
    <name type="scientific">Sinocyclocheilus rhinocerous</name>
    <dbReference type="NCBI Taxonomy" id="307959"/>
    <lineage>
        <taxon>Eukaryota</taxon>
        <taxon>Metazoa</taxon>
        <taxon>Chordata</taxon>
        <taxon>Craniata</taxon>
        <taxon>Vertebrata</taxon>
        <taxon>Euteleostomi</taxon>
        <taxon>Actinopterygii</taxon>
        <taxon>Neopterygii</taxon>
        <taxon>Teleostei</taxon>
        <taxon>Ostariophysi</taxon>
        <taxon>Cypriniformes</taxon>
        <taxon>Cyprinidae</taxon>
        <taxon>Cyprininae</taxon>
        <taxon>Sinocyclocheilus</taxon>
    </lineage>
</organism>
<dbReference type="AlphaFoldDB" id="A0A673NB75"/>
<dbReference type="Proteomes" id="UP000472270">
    <property type="component" value="Unassembled WGS sequence"/>
</dbReference>
<evidence type="ECO:0000313" key="4">
    <source>
        <dbReference type="Ensembl" id="ENSSRHP00000100744.1"/>
    </source>
</evidence>
<keyword evidence="1" id="KW-0880">Kelch repeat</keyword>
<sequence>MSERQRGGAQTKPRPLFNIDNGGECRAAGGSREKRTHGGGQYLYVWGGYVSVADHEAFLPNDELWLYDLENGLHQLLLLCSTGRGGTCVGPCGCIVNEELFIFGGCCDDGQTNEVKLHSVFTVWRRVTLRSGSLPSPRDKLSCWVHEGRLRTFSGDGTMKFRSLIRKEADGLNRRPS</sequence>
<keyword evidence="2" id="KW-0677">Repeat</keyword>
<dbReference type="Ensembl" id="ENSSRHT00000103467.1">
    <property type="protein sequence ID" value="ENSSRHP00000100744.1"/>
    <property type="gene ID" value="ENSSRHG00000049396.1"/>
</dbReference>
<evidence type="ECO:0000256" key="2">
    <source>
        <dbReference type="ARBA" id="ARBA00022737"/>
    </source>
</evidence>
<dbReference type="PANTHER" id="PTHR46228:SF1">
    <property type="entry name" value="KELCH DOMAIN-CONTAINING PROTEIN 1"/>
    <property type="match status" value="1"/>
</dbReference>
<evidence type="ECO:0000313" key="5">
    <source>
        <dbReference type="Proteomes" id="UP000472270"/>
    </source>
</evidence>
<name>A0A673NB75_9TELE</name>
<reference evidence="4" key="1">
    <citation type="submission" date="2025-08" db="UniProtKB">
        <authorList>
            <consortium name="Ensembl"/>
        </authorList>
    </citation>
    <scope>IDENTIFICATION</scope>
</reference>
<proteinExistence type="predicted"/>
<keyword evidence="5" id="KW-1185">Reference proteome</keyword>
<dbReference type="PANTHER" id="PTHR46228">
    <property type="entry name" value="KELCH DOMAIN-CONTAINING PROTEIN"/>
    <property type="match status" value="1"/>
</dbReference>
<dbReference type="InterPro" id="IPR015915">
    <property type="entry name" value="Kelch-typ_b-propeller"/>
</dbReference>
<feature type="region of interest" description="Disordered" evidence="3">
    <location>
        <begin position="1"/>
        <end position="22"/>
    </location>
</feature>
<accession>A0A673NB75</accession>
<reference evidence="4" key="2">
    <citation type="submission" date="2025-09" db="UniProtKB">
        <authorList>
            <consortium name="Ensembl"/>
        </authorList>
    </citation>
    <scope>IDENTIFICATION</scope>
</reference>
<evidence type="ECO:0000256" key="3">
    <source>
        <dbReference type="SAM" id="MobiDB-lite"/>
    </source>
</evidence>
<dbReference type="SUPFAM" id="SSF117281">
    <property type="entry name" value="Kelch motif"/>
    <property type="match status" value="1"/>
</dbReference>